<dbReference type="FunFam" id="2.30.310.10:FF:000004">
    <property type="entry name" value="Fibronectin-binding protein A"/>
    <property type="match status" value="1"/>
</dbReference>
<evidence type="ECO:0000313" key="9">
    <source>
        <dbReference type="Proteomes" id="UP000196475"/>
    </source>
</evidence>
<protein>
    <recommendedName>
        <fullName evidence="5">Rqc2 homolog RqcH</fullName>
        <shortName evidence="5">RqcH</shortName>
    </recommendedName>
</protein>
<evidence type="ECO:0000256" key="4">
    <source>
        <dbReference type="ARBA" id="ARBA00022917"/>
    </source>
</evidence>
<dbReference type="EMBL" id="LZRT01000070">
    <property type="protein sequence ID" value="OUM87728.1"/>
    <property type="molecule type" value="Genomic_DNA"/>
</dbReference>
<keyword evidence="5" id="KW-0175">Coiled coil</keyword>
<dbReference type="GO" id="GO:1990112">
    <property type="term" value="C:RQC complex"/>
    <property type="evidence" value="ECO:0007669"/>
    <property type="project" value="TreeGrafter"/>
</dbReference>
<evidence type="ECO:0000256" key="5">
    <source>
        <dbReference type="HAMAP-Rule" id="MF_00844"/>
    </source>
</evidence>
<evidence type="ECO:0000256" key="1">
    <source>
        <dbReference type="ARBA" id="ARBA00022555"/>
    </source>
</evidence>
<comment type="function">
    <text evidence="5">Key component of the ribosome quality control system (RQC), a ribosome-associated complex that mediates the extraction of incompletely synthesized nascent chains from stalled ribosomes and their subsequent degradation. RqcH recruits Ala-charged tRNA, and with RqcP directs the elongation of stalled nascent chains on 50S ribosomal subunits, leading to non-templated C-terminal alanine extensions (Ala tail). The Ala tail promotes nascent chain degradation. May add between 1 and at least 8 Ala residues. Binds to stalled 50S ribosomal subunits.</text>
</comment>
<gene>
    <name evidence="5" type="primary">rqcH</name>
    <name evidence="8" type="ORF">BAA01_13025</name>
</gene>
<keyword evidence="4 5" id="KW-0648">Protein biosynthesis</keyword>
<accession>A0A1Y3PRF9</accession>
<dbReference type="Gene3D" id="2.30.310.10">
    <property type="entry name" value="ibrinogen binding protein from staphylococcus aureus domain"/>
    <property type="match status" value="1"/>
</dbReference>
<dbReference type="AlphaFoldDB" id="A0A1Y3PRF9"/>
<organism evidence="8 9">
    <name type="scientific">Bacillus thermozeamaize</name>
    <dbReference type="NCBI Taxonomy" id="230954"/>
    <lineage>
        <taxon>Bacteria</taxon>
        <taxon>Bacillati</taxon>
        <taxon>Bacillota</taxon>
        <taxon>Bacilli</taxon>
        <taxon>Bacillales</taxon>
        <taxon>Bacillaceae</taxon>
        <taxon>Bacillus</taxon>
    </lineage>
</organism>
<dbReference type="InterPro" id="IPR008532">
    <property type="entry name" value="NFACT_RNA-bd"/>
</dbReference>
<comment type="caution">
    <text evidence="8">The sequence shown here is derived from an EMBL/GenBank/DDBJ whole genome shotgun (WGS) entry which is preliminary data.</text>
</comment>
<dbReference type="Proteomes" id="UP000196475">
    <property type="component" value="Unassembled WGS sequence"/>
</dbReference>
<comment type="subunit">
    <text evidence="5">Associates with stalled 50S ribosomal subunits. Binds to RqcP.</text>
</comment>
<dbReference type="InterPro" id="IPR051608">
    <property type="entry name" value="RQC_Subunit_NEMF"/>
</dbReference>
<evidence type="ECO:0000256" key="3">
    <source>
        <dbReference type="ARBA" id="ARBA00022884"/>
    </source>
</evidence>
<dbReference type="GO" id="GO:0043023">
    <property type="term" value="F:ribosomal large subunit binding"/>
    <property type="evidence" value="ECO:0007669"/>
    <property type="project" value="UniProtKB-UniRule"/>
</dbReference>
<evidence type="ECO:0000313" key="8">
    <source>
        <dbReference type="EMBL" id="OUM87728.1"/>
    </source>
</evidence>
<feature type="coiled-coil region" evidence="5">
    <location>
        <begin position="293"/>
        <end position="320"/>
    </location>
</feature>
<dbReference type="Pfam" id="PF05670">
    <property type="entry name" value="NFACT-R_1"/>
    <property type="match status" value="1"/>
</dbReference>
<comment type="similarity">
    <text evidence="5">Belongs to the NEMF family.</text>
</comment>
<keyword evidence="1 5" id="KW-0820">tRNA-binding</keyword>
<dbReference type="HAMAP" id="MF_00844_B">
    <property type="entry name" value="RqcH_B"/>
    <property type="match status" value="1"/>
</dbReference>
<keyword evidence="2 5" id="KW-0699">rRNA-binding</keyword>
<dbReference type="PANTHER" id="PTHR15239:SF6">
    <property type="entry name" value="RIBOSOME QUALITY CONTROL COMPLEX SUBUNIT NEMF"/>
    <property type="match status" value="1"/>
</dbReference>
<reference evidence="9" key="1">
    <citation type="submission" date="2016-06" db="EMBL/GenBank/DDBJ databases">
        <authorList>
            <person name="Nascimento L."/>
            <person name="Pereira R.V."/>
            <person name="Martins L.F."/>
            <person name="Quaggio R.B."/>
            <person name="Silva A.M."/>
            <person name="Setubal J.C."/>
        </authorList>
    </citation>
    <scope>NUCLEOTIDE SEQUENCE [LARGE SCALE GENOMIC DNA]</scope>
</reference>
<dbReference type="GO" id="GO:0019843">
    <property type="term" value="F:rRNA binding"/>
    <property type="evidence" value="ECO:0007669"/>
    <property type="project" value="UniProtKB-UniRule"/>
</dbReference>
<dbReference type="Gene3D" id="1.10.8.50">
    <property type="match status" value="1"/>
</dbReference>
<proteinExistence type="inferred from homology"/>
<dbReference type="PANTHER" id="PTHR15239">
    <property type="entry name" value="NUCLEAR EXPORT MEDIATOR FACTOR NEMF"/>
    <property type="match status" value="1"/>
</dbReference>
<evidence type="ECO:0000256" key="2">
    <source>
        <dbReference type="ARBA" id="ARBA00022730"/>
    </source>
</evidence>
<keyword evidence="3 5" id="KW-0694">RNA-binding</keyword>
<feature type="domain" description="NFACT RNA-binding" evidence="7">
    <location>
        <begin position="449"/>
        <end position="538"/>
    </location>
</feature>
<dbReference type="GO" id="GO:0072344">
    <property type="term" value="P:rescue of stalled ribosome"/>
    <property type="evidence" value="ECO:0007669"/>
    <property type="project" value="UniProtKB-UniRule"/>
</dbReference>
<dbReference type="InterPro" id="IPR043682">
    <property type="entry name" value="RqcH_bacterial"/>
</dbReference>
<feature type="region of interest" description="Disordered" evidence="6">
    <location>
        <begin position="435"/>
        <end position="454"/>
    </location>
</feature>
<evidence type="ECO:0000256" key="6">
    <source>
        <dbReference type="SAM" id="MobiDB-lite"/>
    </source>
</evidence>
<dbReference type="GO" id="GO:0000049">
    <property type="term" value="F:tRNA binding"/>
    <property type="evidence" value="ECO:0007669"/>
    <property type="project" value="UniProtKB-UniRule"/>
</dbReference>
<sequence length="571" mass="65934">MGFDGFVMRAIVHELQPLVGGRVTKIYQPSETDVILLVRAHGENHRLFLSASHTIPRIYQVQEQLSNPPEPPLFCMVLRKHLEGGLIAGIGQMGLDRVCWLDIRSRNELGDWGIKRLVLEVMGKHSNLILIDLDSQRILEAIHHVPAALSQYRQVLPGRTYTPPPPQEKAVPWEMDRESFFAAIDWNRGKLEKQLVERYFGIGPTLAREILHRAGLPTRDNVWHAFSEIINQLKQHHYEPTVINGEKDDFHVIPLHSLDGKKKTCPTVSQCLESFYKEQAQKERIRQQAHDLKNWLENEMKKNLKKMEKLRATLEEAKQAEDFRLFGELVTANLYRIQPGDTELIAENFYEESMPQIRVPLDPALSPSENAQAYFKKYNKAKNSLRMARQQLELAEEENRYFETILAQLALASDRELEEIREELIEQGYLRSRKTVRKKRKTEPPRPQQFRSSEGFEILVGKNNRQNDYLTGKLANRNDTWLHAKDIPGSHVVIRGQHFTEQTLKEAALLAAWFSKAQRSSQVPVDYTLIRHVHKPSGAKPGFVIYEKQKTIYVTPTEEALEPLLKTQHQA</sequence>
<evidence type="ECO:0000259" key="7">
    <source>
        <dbReference type="Pfam" id="PF05670"/>
    </source>
</evidence>
<dbReference type="Pfam" id="PF05833">
    <property type="entry name" value="NFACT_N"/>
    <property type="match status" value="1"/>
</dbReference>
<name>A0A1Y3PRF9_9BACI</name>
<dbReference type="Gene3D" id="3.40.970.40">
    <property type="entry name" value="fibrinogen binding protein from staphylococcus aureus domain like"/>
    <property type="match status" value="1"/>
</dbReference>